<dbReference type="RefSeq" id="WP_068219475.1">
    <property type="nucleotide sequence ID" value="NZ_CP139724.1"/>
</dbReference>
<proteinExistence type="predicted"/>
<dbReference type="GO" id="GO:0012505">
    <property type="term" value="C:endomembrane system"/>
    <property type="evidence" value="ECO:0007669"/>
    <property type="project" value="UniProtKB-SubCell"/>
</dbReference>
<evidence type="ECO:0000256" key="6">
    <source>
        <dbReference type="ARBA" id="ARBA00023239"/>
    </source>
</evidence>
<evidence type="ECO:0000256" key="5">
    <source>
        <dbReference type="ARBA" id="ARBA00023157"/>
    </source>
</evidence>
<dbReference type="InterPro" id="IPR053934">
    <property type="entry name" value="HTTM_dom"/>
</dbReference>
<keyword evidence="6" id="KW-0456">Lyase</keyword>
<evidence type="ECO:0000313" key="10">
    <source>
        <dbReference type="Proteomes" id="UP000075606"/>
    </source>
</evidence>
<dbReference type="InterPro" id="IPR053935">
    <property type="entry name" value="VKGC_lumenal_dom"/>
</dbReference>
<evidence type="ECO:0000256" key="4">
    <source>
        <dbReference type="ARBA" id="ARBA00023136"/>
    </source>
</evidence>
<dbReference type="InterPro" id="IPR007782">
    <property type="entry name" value="VKG_COase"/>
</dbReference>
<evidence type="ECO:0000256" key="3">
    <source>
        <dbReference type="ARBA" id="ARBA00022989"/>
    </source>
</evidence>
<dbReference type="EMBL" id="LRPC01000012">
    <property type="protein sequence ID" value="KYG75723.1"/>
    <property type="molecule type" value="Genomic_DNA"/>
</dbReference>
<dbReference type="SMART" id="SM00752">
    <property type="entry name" value="HTTM"/>
    <property type="match status" value="1"/>
</dbReference>
<feature type="transmembrane region" description="Helical" evidence="7">
    <location>
        <begin position="213"/>
        <end position="235"/>
    </location>
</feature>
<protein>
    <recommendedName>
        <fullName evidence="8">HTTM-like domain-containing protein</fullName>
    </recommendedName>
</protein>
<dbReference type="GO" id="GO:0008488">
    <property type="term" value="F:gamma-glutamyl carboxylase activity"/>
    <property type="evidence" value="ECO:0007669"/>
    <property type="project" value="InterPro"/>
</dbReference>
<gene>
    <name evidence="9" type="ORF">AWW68_07765</name>
</gene>
<comment type="subcellular location">
    <subcellularLocation>
        <location evidence="1">Endomembrane system</location>
        <topology evidence="1">Multi-pass membrane protein</topology>
    </subcellularLocation>
</comment>
<evidence type="ECO:0000259" key="8">
    <source>
        <dbReference type="SMART" id="SM00752"/>
    </source>
</evidence>
<dbReference type="InterPro" id="IPR011020">
    <property type="entry name" value="HTTM-like"/>
</dbReference>
<dbReference type="Pfam" id="PF05090">
    <property type="entry name" value="HTTM"/>
    <property type="match status" value="1"/>
</dbReference>
<dbReference type="STRING" id="333140.AWW68_07765"/>
<dbReference type="AlphaFoldDB" id="A0A150XAI2"/>
<sequence>MNQLKTGAFSEIWTRNWKQNLFQPVDNSFLVLFRILFGAIMFWEVTRYFRYGWINRYWIEPYFNFSYAPFNFQPLPGDGMFVLWLLLGLLAICITLGLFYRVSATLFFLLFTYTYLLEQARYLNHFYLVILISFLMIFLPAHRNFSIDMRIWKRIRTPLAPLWTLWLIRFIIAVPYFFGGVAKLNPDWLQGYPLAIWLNPDFPILRQYFEEQWMVLFISYSGLLLDLLIAPFLIWKKSRWPAFIFITLFHLMNSQLFSIGIFPWFMIGATTMFFPPSWPRKALQMISDKVKSLSSEELMLYSEPSSPRKKLVLWALGLFVAIQVFLPLRHWLIPGNVHWTEGGHRYSWHMKLRSKDGQTTFILENKENSERIFVDLDGYLKDWQIDDMNGMPYMIWEFAQFLKEEYALMGVDVAVYAEALATLNDREPQYIIDPNVDLTSVSRPWFGWADWYEPLESPLRKKW</sequence>
<feature type="transmembrane region" description="Helical" evidence="7">
    <location>
        <begin position="159"/>
        <end position="178"/>
    </location>
</feature>
<dbReference type="OrthoDB" id="341137at2"/>
<dbReference type="PANTHER" id="PTHR12639:SF7">
    <property type="entry name" value="HTTM DOMAIN-CONTAINING PROTEIN"/>
    <property type="match status" value="1"/>
</dbReference>
<feature type="transmembrane region" description="Helical" evidence="7">
    <location>
        <begin position="122"/>
        <end position="139"/>
    </location>
</feature>
<dbReference type="Pfam" id="PF22777">
    <property type="entry name" value="VKGC_lumenal_dom"/>
    <property type="match status" value="1"/>
</dbReference>
<comment type="caution">
    <text evidence="9">The sequence shown here is derived from an EMBL/GenBank/DDBJ whole genome shotgun (WGS) entry which is preliminary data.</text>
</comment>
<feature type="transmembrane region" description="Helical" evidence="7">
    <location>
        <begin position="311"/>
        <end position="328"/>
    </location>
</feature>
<keyword evidence="10" id="KW-1185">Reference proteome</keyword>
<name>A0A150XAI2_9BACT</name>
<feature type="domain" description="HTTM-like" evidence="8">
    <location>
        <begin position="22"/>
        <end position="278"/>
    </location>
</feature>
<evidence type="ECO:0000256" key="7">
    <source>
        <dbReference type="SAM" id="Phobius"/>
    </source>
</evidence>
<feature type="transmembrane region" description="Helical" evidence="7">
    <location>
        <begin position="81"/>
        <end position="102"/>
    </location>
</feature>
<feature type="transmembrane region" description="Helical" evidence="7">
    <location>
        <begin position="242"/>
        <end position="267"/>
    </location>
</feature>
<dbReference type="Proteomes" id="UP000075606">
    <property type="component" value="Unassembled WGS sequence"/>
</dbReference>
<evidence type="ECO:0000313" key="9">
    <source>
        <dbReference type="EMBL" id="KYG75723.1"/>
    </source>
</evidence>
<dbReference type="PANTHER" id="PTHR12639">
    <property type="entry name" value="VITAMIN K-DEPENDENT GAMMA-CARBOXYLASE"/>
    <property type="match status" value="1"/>
</dbReference>
<evidence type="ECO:0000256" key="2">
    <source>
        <dbReference type="ARBA" id="ARBA00022692"/>
    </source>
</evidence>
<evidence type="ECO:0000256" key="1">
    <source>
        <dbReference type="ARBA" id="ARBA00004127"/>
    </source>
</evidence>
<keyword evidence="4 7" id="KW-0472">Membrane</keyword>
<reference evidence="9 10" key="1">
    <citation type="submission" date="2016-01" db="EMBL/GenBank/DDBJ databases">
        <title>Genome sequencing of Roseivirga spongicola UST030701-084.</title>
        <authorList>
            <person name="Selvaratnam C."/>
            <person name="Thevarajoo S."/>
            <person name="Goh K.M."/>
            <person name="Ee R."/>
            <person name="Chan K.-G."/>
            <person name="Chong C.S."/>
        </authorList>
    </citation>
    <scope>NUCLEOTIDE SEQUENCE [LARGE SCALE GENOMIC DNA]</scope>
    <source>
        <strain evidence="9 10">UST030701-084</strain>
    </source>
</reference>
<accession>A0A150XAI2</accession>
<dbReference type="GO" id="GO:0019842">
    <property type="term" value="F:vitamin binding"/>
    <property type="evidence" value="ECO:0007669"/>
    <property type="project" value="TreeGrafter"/>
</dbReference>
<keyword evidence="3 7" id="KW-1133">Transmembrane helix</keyword>
<keyword evidence="5" id="KW-1015">Disulfide bond</keyword>
<keyword evidence="2 7" id="KW-0812">Transmembrane</keyword>
<organism evidence="9 10">
    <name type="scientific">Roseivirga spongicola</name>
    <dbReference type="NCBI Taxonomy" id="333140"/>
    <lineage>
        <taxon>Bacteria</taxon>
        <taxon>Pseudomonadati</taxon>
        <taxon>Bacteroidota</taxon>
        <taxon>Cytophagia</taxon>
        <taxon>Cytophagales</taxon>
        <taxon>Roseivirgaceae</taxon>
        <taxon>Roseivirga</taxon>
    </lineage>
</organism>
<feature type="transmembrane region" description="Helical" evidence="7">
    <location>
        <begin position="28"/>
        <end position="46"/>
    </location>
</feature>